<protein>
    <recommendedName>
        <fullName evidence="5">AAA+ ATPase domain-containing protein</fullName>
    </recommendedName>
</protein>
<dbReference type="OrthoDB" id="2150628at2759"/>
<gene>
    <name evidence="3" type="ORF">SCHPADRAFT_866453</name>
</gene>
<feature type="compositionally biased region" description="Polar residues" evidence="2">
    <location>
        <begin position="1"/>
        <end position="15"/>
    </location>
</feature>
<dbReference type="AlphaFoldDB" id="A0A0H2S2M6"/>
<feature type="region of interest" description="Disordered" evidence="2">
    <location>
        <begin position="589"/>
        <end position="613"/>
    </location>
</feature>
<keyword evidence="1" id="KW-0175">Coiled coil</keyword>
<feature type="compositionally biased region" description="Basic and acidic residues" evidence="2">
    <location>
        <begin position="260"/>
        <end position="269"/>
    </location>
</feature>
<feature type="compositionally biased region" description="Basic residues" evidence="2">
    <location>
        <begin position="461"/>
        <end position="473"/>
    </location>
</feature>
<dbReference type="SUPFAM" id="SSF52540">
    <property type="entry name" value="P-loop containing nucleoside triphosphate hydrolases"/>
    <property type="match status" value="1"/>
</dbReference>
<evidence type="ECO:0000313" key="3">
    <source>
        <dbReference type="EMBL" id="KLO18565.1"/>
    </source>
</evidence>
<dbReference type="InParanoid" id="A0A0H2S2M6"/>
<dbReference type="Gene3D" id="3.40.50.300">
    <property type="entry name" value="P-loop containing nucleotide triphosphate hydrolases"/>
    <property type="match status" value="1"/>
</dbReference>
<proteinExistence type="predicted"/>
<dbReference type="InterPro" id="IPR027417">
    <property type="entry name" value="P-loop_NTPase"/>
</dbReference>
<evidence type="ECO:0008006" key="5">
    <source>
        <dbReference type="Google" id="ProtNLM"/>
    </source>
</evidence>
<organism evidence="3 4">
    <name type="scientific">Schizopora paradoxa</name>
    <dbReference type="NCBI Taxonomy" id="27342"/>
    <lineage>
        <taxon>Eukaryota</taxon>
        <taxon>Fungi</taxon>
        <taxon>Dikarya</taxon>
        <taxon>Basidiomycota</taxon>
        <taxon>Agaricomycotina</taxon>
        <taxon>Agaricomycetes</taxon>
        <taxon>Hymenochaetales</taxon>
        <taxon>Schizoporaceae</taxon>
        <taxon>Schizopora</taxon>
    </lineage>
</organism>
<reference evidence="3 4" key="1">
    <citation type="submission" date="2015-04" db="EMBL/GenBank/DDBJ databases">
        <title>Complete genome sequence of Schizopora paradoxa KUC8140, a cosmopolitan wood degrader in East Asia.</title>
        <authorList>
            <consortium name="DOE Joint Genome Institute"/>
            <person name="Min B."/>
            <person name="Park H."/>
            <person name="Jang Y."/>
            <person name="Kim J.-J."/>
            <person name="Kim K.H."/>
            <person name="Pangilinan J."/>
            <person name="Lipzen A."/>
            <person name="Riley R."/>
            <person name="Grigoriev I.V."/>
            <person name="Spatafora J.W."/>
            <person name="Choi I.-G."/>
        </authorList>
    </citation>
    <scope>NUCLEOTIDE SEQUENCE [LARGE SCALE GENOMIC DNA]</scope>
    <source>
        <strain evidence="3 4">KUC8140</strain>
    </source>
</reference>
<feature type="region of interest" description="Disordered" evidence="2">
    <location>
        <begin position="253"/>
        <end position="297"/>
    </location>
</feature>
<dbReference type="PANTHER" id="PTHR37096:SF1">
    <property type="entry name" value="AAA+ ATPASE DOMAIN-CONTAINING PROTEIN"/>
    <property type="match status" value="1"/>
</dbReference>
<accession>A0A0H2S2M6</accession>
<dbReference type="InterPro" id="IPR051667">
    <property type="entry name" value="Archaeal_ATPase_domain"/>
</dbReference>
<evidence type="ECO:0000256" key="1">
    <source>
        <dbReference type="SAM" id="Coils"/>
    </source>
</evidence>
<evidence type="ECO:0000313" key="4">
    <source>
        <dbReference type="Proteomes" id="UP000053477"/>
    </source>
</evidence>
<dbReference type="STRING" id="27342.A0A0H2S2M6"/>
<evidence type="ECO:0000256" key="2">
    <source>
        <dbReference type="SAM" id="MobiDB-lite"/>
    </source>
</evidence>
<feature type="region of interest" description="Disordered" evidence="2">
    <location>
        <begin position="454"/>
        <end position="475"/>
    </location>
</feature>
<dbReference type="Proteomes" id="UP000053477">
    <property type="component" value="Unassembled WGS sequence"/>
</dbReference>
<sequence>MEGTAPVSSTRQKTTPGRGAGSSRSRKALVPPVAWIFRTNIPLRRGMPLPKNAQRRNFFGIGEVLSVLANPGETLKSLTEARKSLEDARREIKETKERSQLRTTHTFAPLPGFFARPAEVQAVERALSGTPSFTVLIGASSVGKTALLREVLSRDAYHVLHFDLRIAGFADLGSLYGSLSRQMETYFETLSENVEGYEDFVKEAWGFKHDRLGMEKLVEAHGPNIVKTSDIARLMELFQSSLLRYWQFDPKVPDSTETSGEVKGDDAPERAPGPSSKPIPSSPEKAGSSNKSEGDRPKKKIPVFFIDEAHKLPALIHSTETMKCLLDAMLVLTKQDRLCHVIHATSDGFYQSWLRKLNIMQHCKLISIGDCSREEMKVFFRERLLPSIPETMRNGLDFDTIYEAFGGKLVHWTDYATDYVNAGGDLPVKRSSHFIQAYTLLHLHLVNSVDSDFATVEEKPKPKRRGSSRKPSKHGFQIYSPLTAETMVNYDETRSVSDAGSSEGSNAPSFTTSQLLDIMRRLVVPLPSVNGHERAGRNRHEYIPYFPLCRELGVHAVDDMVRARILELRWMDTVTPEWEVDDANNIHITPASEDTHSDGGHAAAAASSSSPPAWHTHLQVQDSVLGSESGRPTNGVDAGPKLVPLTPIVRFAMREVLKEYEMECDYFFVDREVADTARGRAAGGKTSGSVKGDDVSDYASAASLSDVYEY</sequence>
<name>A0A0H2S2M6_9AGAM</name>
<feature type="coiled-coil region" evidence="1">
    <location>
        <begin position="75"/>
        <end position="102"/>
    </location>
</feature>
<keyword evidence="4" id="KW-1185">Reference proteome</keyword>
<dbReference type="PANTHER" id="PTHR37096">
    <property type="entry name" value="YALI0E33429P"/>
    <property type="match status" value="1"/>
</dbReference>
<feature type="region of interest" description="Disordered" evidence="2">
    <location>
        <begin position="1"/>
        <end position="26"/>
    </location>
</feature>
<feature type="compositionally biased region" description="Low complexity" evidence="2">
    <location>
        <begin position="602"/>
        <end position="613"/>
    </location>
</feature>
<dbReference type="EMBL" id="KQ085893">
    <property type="protein sequence ID" value="KLO18565.1"/>
    <property type="molecule type" value="Genomic_DNA"/>
</dbReference>